<feature type="transmembrane region" description="Helical" evidence="1">
    <location>
        <begin position="40"/>
        <end position="63"/>
    </location>
</feature>
<keyword evidence="1" id="KW-0472">Membrane</keyword>
<keyword evidence="1" id="KW-1133">Transmembrane helix</keyword>
<evidence type="ECO:0000313" key="2">
    <source>
        <dbReference type="EMBL" id="KAJ6258523.1"/>
    </source>
</evidence>
<dbReference type="AlphaFoldDB" id="A0AAD6IU07"/>
<feature type="transmembrane region" description="Helical" evidence="1">
    <location>
        <begin position="84"/>
        <end position="102"/>
    </location>
</feature>
<accession>A0AAD6IU07</accession>
<dbReference type="EMBL" id="JAQGDS010000008">
    <property type="protein sequence ID" value="KAJ6258523.1"/>
    <property type="molecule type" value="Genomic_DNA"/>
</dbReference>
<feature type="transmembrane region" description="Helical" evidence="1">
    <location>
        <begin position="108"/>
        <end position="130"/>
    </location>
</feature>
<gene>
    <name evidence="2" type="ORF">Dda_6567</name>
</gene>
<proteinExistence type="predicted"/>
<evidence type="ECO:0000313" key="3">
    <source>
        <dbReference type="Proteomes" id="UP001221413"/>
    </source>
</evidence>
<evidence type="ECO:0000256" key="1">
    <source>
        <dbReference type="SAM" id="Phobius"/>
    </source>
</evidence>
<reference evidence="2" key="1">
    <citation type="submission" date="2023-01" db="EMBL/GenBank/DDBJ databases">
        <title>The chitinases involved in constricting ring structure development in the nematode-trapping fungus Drechslerella dactyloides.</title>
        <authorList>
            <person name="Wang R."/>
            <person name="Zhang L."/>
            <person name="Tang P."/>
            <person name="Li S."/>
            <person name="Liang L."/>
        </authorList>
    </citation>
    <scope>NUCLEOTIDE SEQUENCE</scope>
    <source>
        <strain evidence="2">YMF1.00031</strain>
    </source>
</reference>
<protein>
    <submittedName>
        <fullName evidence="2">Uncharacterized protein</fullName>
    </submittedName>
</protein>
<name>A0AAD6IU07_DREDA</name>
<keyword evidence="3" id="KW-1185">Reference proteome</keyword>
<keyword evidence="1" id="KW-0812">Transmembrane</keyword>
<sequence>MPIIRYDSPTMEALLPSQLRHFLAQETPTSTPLAHATPTVFATIDLAPILLVFLYAAILLSYASRSFRSYRKGHKETDKLTDTSVIIVHSLSGISELAQFYFPTQHSLATVPLSAVLLCAIQSATNLILVRKLHRGNPALVRPVYQAGALFRIALMLAAYQCNSRGLYHDSVVVIHAFAYTRLICYLLTTANGFSESEVPEYDVARRGRAGSRSGITVAQTYTAAVYGAALLAMGQMERVRCAGVVFLALVGVVVRVEEWVSFCIVWRDIGLPG</sequence>
<organism evidence="2 3">
    <name type="scientific">Drechslerella dactyloides</name>
    <name type="common">Nematode-trapping fungus</name>
    <name type="synonym">Arthrobotrys dactyloides</name>
    <dbReference type="NCBI Taxonomy" id="74499"/>
    <lineage>
        <taxon>Eukaryota</taxon>
        <taxon>Fungi</taxon>
        <taxon>Dikarya</taxon>
        <taxon>Ascomycota</taxon>
        <taxon>Pezizomycotina</taxon>
        <taxon>Orbiliomycetes</taxon>
        <taxon>Orbiliales</taxon>
        <taxon>Orbiliaceae</taxon>
        <taxon>Drechslerella</taxon>
    </lineage>
</organism>
<dbReference type="Proteomes" id="UP001221413">
    <property type="component" value="Unassembled WGS sequence"/>
</dbReference>
<comment type="caution">
    <text evidence="2">The sequence shown here is derived from an EMBL/GenBank/DDBJ whole genome shotgun (WGS) entry which is preliminary data.</text>
</comment>